<keyword evidence="5 7" id="KW-1133">Transmembrane helix</keyword>
<keyword evidence="3" id="KW-1003">Cell membrane</keyword>
<keyword evidence="6 7" id="KW-0472">Membrane</keyword>
<organism evidence="8 9">
    <name type="scientific">Vibrio maritimus</name>
    <dbReference type="NCBI Taxonomy" id="990268"/>
    <lineage>
        <taxon>Bacteria</taxon>
        <taxon>Pseudomonadati</taxon>
        <taxon>Pseudomonadota</taxon>
        <taxon>Gammaproteobacteria</taxon>
        <taxon>Vibrionales</taxon>
        <taxon>Vibrionaceae</taxon>
        <taxon>Vibrio</taxon>
    </lineage>
</organism>
<keyword evidence="4 7" id="KW-0812">Transmembrane</keyword>
<dbReference type="Proteomes" id="UP000029228">
    <property type="component" value="Unassembled WGS sequence"/>
</dbReference>
<evidence type="ECO:0000256" key="6">
    <source>
        <dbReference type="ARBA" id="ARBA00023136"/>
    </source>
</evidence>
<feature type="transmembrane region" description="Helical" evidence="7">
    <location>
        <begin position="327"/>
        <end position="346"/>
    </location>
</feature>
<dbReference type="InterPro" id="IPR050833">
    <property type="entry name" value="Poly_Biosynth_Transport"/>
</dbReference>
<dbReference type="EMBL" id="BBMR01000002">
    <property type="protein sequence ID" value="GAL18234.1"/>
    <property type="molecule type" value="Genomic_DNA"/>
</dbReference>
<feature type="transmembrane region" description="Helical" evidence="7">
    <location>
        <begin position="88"/>
        <end position="106"/>
    </location>
</feature>
<dbReference type="PANTHER" id="PTHR30250">
    <property type="entry name" value="PST FAMILY PREDICTED COLANIC ACID TRANSPORTER"/>
    <property type="match status" value="1"/>
</dbReference>
<feature type="transmembrane region" description="Helical" evidence="7">
    <location>
        <begin position="56"/>
        <end position="76"/>
    </location>
</feature>
<reference evidence="8 9" key="1">
    <citation type="submission" date="2014-09" db="EMBL/GenBank/DDBJ databases">
        <title>Vibrio maritimus JCM 19235. (C45) whole genome shotgun sequence.</title>
        <authorList>
            <person name="Sawabe T."/>
            <person name="Meirelles P."/>
            <person name="Nakanishi M."/>
            <person name="Sayaka M."/>
            <person name="Hattori M."/>
            <person name="Ohkuma M."/>
        </authorList>
    </citation>
    <scope>NUCLEOTIDE SEQUENCE [LARGE SCALE GENOMIC DNA]</scope>
    <source>
        <strain evidence="9">JCM19235</strain>
    </source>
</reference>
<evidence type="ECO:0000256" key="4">
    <source>
        <dbReference type="ARBA" id="ARBA00022692"/>
    </source>
</evidence>
<name>A0A090RVH6_9VIBR</name>
<reference evidence="8 9" key="2">
    <citation type="submission" date="2014-09" db="EMBL/GenBank/DDBJ databases">
        <authorList>
            <consortium name="NBRP consortium"/>
            <person name="Sawabe T."/>
            <person name="Meirelles P."/>
            <person name="Nakanishi M."/>
            <person name="Sayaka M."/>
            <person name="Hattori M."/>
            <person name="Ohkuma M."/>
        </authorList>
    </citation>
    <scope>NUCLEOTIDE SEQUENCE [LARGE SCALE GENOMIC DNA]</scope>
    <source>
        <strain evidence="9">JCM19235</strain>
    </source>
</reference>
<keyword evidence="9" id="KW-1185">Reference proteome</keyword>
<evidence type="ECO:0000313" key="9">
    <source>
        <dbReference type="Proteomes" id="UP000029228"/>
    </source>
</evidence>
<feature type="transmembrane region" description="Helical" evidence="7">
    <location>
        <begin position="201"/>
        <end position="221"/>
    </location>
</feature>
<dbReference type="PANTHER" id="PTHR30250:SF10">
    <property type="entry name" value="LIPOPOLYSACCHARIDE BIOSYNTHESIS PROTEIN WZXC"/>
    <property type="match status" value="1"/>
</dbReference>
<feature type="transmembrane region" description="Helical" evidence="7">
    <location>
        <begin position="352"/>
        <end position="374"/>
    </location>
</feature>
<evidence type="ECO:0000256" key="3">
    <source>
        <dbReference type="ARBA" id="ARBA00022475"/>
    </source>
</evidence>
<dbReference type="GO" id="GO:0005886">
    <property type="term" value="C:plasma membrane"/>
    <property type="evidence" value="ECO:0007669"/>
    <property type="project" value="UniProtKB-SubCell"/>
</dbReference>
<evidence type="ECO:0000313" key="8">
    <source>
        <dbReference type="EMBL" id="GAL18234.1"/>
    </source>
</evidence>
<feature type="transmembrane region" description="Helical" evidence="7">
    <location>
        <begin position="20"/>
        <end position="44"/>
    </location>
</feature>
<feature type="transmembrane region" description="Helical" evidence="7">
    <location>
        <begin position="386"/>
        <end position="410"/>
    </location>
</feature>
<dbReference type="AlphaFoldDB" id="A0A090RVH6"/>
<evidence type="ECO:0000256" key="2">
    <source>
        <dbReference type="ARBA" id="ARBA00007430"/>
    </source>
</evidence>
<comment type="similarity">
    <text evidence="2">Belongs to the polysaccharide synthase family.</text>
</comment>
<feature type="transmembrane region" description="Helical" evidence="7">
    <location>
        <begin position="144"/>
        <end position="163"/>
    </location>
</feature>
<feature type="transmembrane region" description="Helical" evidence="7">
    <location>
        <begin position="416"/>
        <end position="438"/>
    </location>
</feature>
<sequence length="451" mass="49080">MSIVTFFVYAKLLTPEQFGYAIFALAVGQGIAMIFANLFEDALIQQSAPSKKHYDTAFWGGLIFSLLSCSLVAIWLLSTQSNRVLTELIAFSLLIIVFVGMSSIYVANARMEGDFKLLAKRTVIARLIGAACGITMAFKGFGPLSVVIQAVLIEVISFFYLAVRRPQRIGFDVGITEFKELSAIGWLLCLRRLSWDGTTRGLPLILGTVAGPAAVGLYGFAWRTVEMPRSAISSGLMSYALPTFSRKKDDKEELQELFIGMTRYTALLVVPLFVGLAATAPTLIPLIFGDKWLEAIVPVQVMSLIGLVSLLRVYAPSLFTALARPNVSLTSDIVSTLAALVCTLILADDFGVYAAVFGLITRSVISVPFSVIGINKVLKLNGFSQLSPVVVPCIASVGMAVVVHMLGYVMSQTTPWVLFIYQIIGGAIVYFSLVLILMPNVKTHWGLFINR</sequence>
<gene>
    <name evidence="8" type="ORF">JCM19235_6787</name>
</gene>
<feature type="transmembrane region" description="Helical" evidence="7">
    <location>
        <begin position="295"/>
        <end position="315"/>
    </location>
</feature>
<dbReference type="OrthoDB" id="8538786at2"/>
<evidence type="ECO:0000256" key="5">
    <source>
        <dbReference type="ARBA" id="ARBA00022989"/>
    </source>
</evidence>
<protein>
    <submittedName>
        <fullName evidence="8">Probable polysaccharide transport protein</fullName>
    </submittedName>
</protein>
<dbReference type="Pfam" id="PF13440">
    <property type="entry name" value="Polysacc_synt_3"/>
    <property type="match status" value="1"/>
</dbReference>
<comment type="subcellular location">
    <subcellularLocation>
        <location evidence="1">Cell membrane</location>
        <topology evidence="1">Multi-pass membrane protein</topology>
    </subcellularLocation>
</comment>
<evidence type="ECO:0000256" key="1">
    <source>
        <dbReference type="ARBA" id="ARBA00004651"/>
    </source>
</evidence>
<dbReference type="STRING" id="990268.JCM19235_6787"/>
<comment type="caution">
    <text evidence="8">The sequence shown here is derived from an EMBL/GenBank/DDBJ whole genome shotgun (WGS) entry which is preliminary data.</text>
</comment>
<proteinExistence type="inferred from homology"/>
<accession>A0A090RVH6</accession>
<feature type="transmembrane region" description="Helical" evidence="7">
    <location>
        <begin position="266"/>
        <end position="289"/>
    </location>
</feature>
<evidence type="ECO:0000256" key="7">
    <source>
        <dbReference type="SAM" id="Phobius"/>
    </source>
</evidence>